<dbReference type="InterPro" id="IPR032752">
    <property type="entry name" value="DC-UbP/UBTD2_N"/>
</dbReference>
<feature type="domain" description="Ubiquitin-like" evidence="2">
    <location>
        <begin position="212"/>
        <end position="275"/>
    </location>
</feature>
<name>K1WTY7_MARBU</name>
<dbReference type="InterPro" id="IPR000626">
    <property type="entry name" value="Ubiquitin-like_dom"/>
</dbReference>
<dbReference type="InterPro" id="IPR039869">
    <property type="entry name" value="UBTD1/2"/>
</dbReference>
<dbReference type="OrthoDB" id="1640476at2759"/>
<dbReference type="Gene3D" id="1.20.225.20">
    <property type="entry name" value="Ub domain-containing protein, DC-UbP/UBTD2, N-terminal domain"/>
    <property type="match status" value="1"/>
</dbReference>
<feature type="region of interest" description="Disordered" evidence="1">
    <location>
        <begin position="1"/>
        <end position="39"/>
    </location>
</feature>
<dbReference type="Pfam" id="PF16455">
    <property type="entry name" value="UBD"/>
    <property type="match status" value="1"/>
</dbReference>
<evidence type="ECO:0000313" key="4">
    <source>
        <dbReference type="Proteomes" id="UP000006753"/>
    </source>
</evidence>
<dbReference type="InterPro" id="IPR038169">
    <property type="entry name" value="DC-UbP/UBTD2_N_sf"/>
</dbReference>
<feature type="compositionally biased region" description="Polar residues" evidence="1">
    <location>
        <begin position="27"/>
        <end position="39"/>
    </location>
</feature>
<accession>K1WTY7</accession>
<feature type="region of interest" description="Disordered" evidence="1">
    <location>
        <begin position="52"/>
        <end position="74"/>
    </location>
</feature>
<evidence type="ECO:0000313" key="3">
    <source>
        <dbReference type="EMBL" id="EKD15927.1"/>
    </source>
</evidence>
<sequence length="299" mass="32562">MAQQSVFPMGACCSAPAGSSEPPQRPNDPNSSSHAINTTQPVNASHGMLATRSSTNASNHSPPTATCHDHGSGRHANGLKPLVWESKNRTWTRSQIDEERIAFFDTRVTGKDQLWQVLRAALEILWSEGGPEDTDGGLATASSMLDAAGFVHTNGQLSPVVWDFNGERYEIPPEIVSYPTNLVDESGDITDESEDELRQEKGKAVLDPNDEIKVNVKLSNRGEVPLMITILKQDPVRLVTKTILEKAQLPPTTNLKIIYLGRHLKDEKKTLMAHGWNGTYPLQAMIVGSIPAAPEEIGA</sequence>
<feature type="compositionally biased region" description="Polar residues" evidence="1">
    <location>
        <begin position="52"/>
        <end position="64"/>
    </location>
</feature>
<gene>
    <name evidence="3" type="ORF">MBM_05938</name>
</gene>
<dbReference type="PROSITE" id="PS50053">
    <property type="entry name" value="UBIQUITIN_2"/>
    <property type="match status" value="1"/>
</dbReference>
<dbReference type="EMBL" id="JH921440">
    <property type="protein sequence ID" value="EKD15927.1"/>
    <property type="molecule type" value="Genomic_DNA"/>
</dbReference>
<reference evidence="3 4" key="1">
    <citation type="journal article" date="2012" name="BMC Genomics">
        <title>Sequencing the genome of Marssonina brunnea reveals fungus-poplar co-evolution.</title>
        <authorList>
            <person name="Zhu S."/>
            <person name="Cao Y.-Z."/>
            <person name="Jiang C."/>
            <person name="Tan B.-Y."/>
            <person name="Wang Z."/>
            <person name="Feng S."/>
            <person name="Zhang L."/>
            <person name="Su X.-H."/>
            <person name="Brejova B."/>
            <person name="Vinar T."/>
            <person name="Xu M."/>
            <person name="Wang M.-X."/>
            <person name="Zhang S.-G."/>
            <person name="Huang M.-R."/>
            <person name="Wu R."/>
            <person name="Zhou Y."/>
        </authorList>
    </citation>
    <scope>NUCLEOTIDE SEQUENCE [LARGE SCALE GENOMIC DNA]</scope>
    <source>
        <strain evidence="3 4">MB_m1</strain>
    </source>
</reference>
<dbReference type="AlphaFoldDB" id="K1WTY7"/>
<evidence type="ECO:0000256" key="1">
    <source>
        <dbReference type="SAM" id="MobiDB-lite"/>
    </source>
</evidence>
<organism evidence="3 4">
    <name type="scientific">Marssonina brunnea f. sp. multigermtubi (strain MB_m1)</name>
    <name type="common">Marssonina leaf spot fungus</name>
    <dbReference type="NCBI Taxonomy" id="1072389"/>
    <lineage>
        <taxon>Eukaryota</taxon>
        <taxon>Fungi</taxon>
        <taxon>Dikarya</taxon>
        <taxon>Ascomycota</taxon>
        <taxon>Pezizomycotina</taxon>
        <taxon>Leotiomycetes</taxon>
        <taxon>Helotiales</taxon>
        <taxon>Drepanopezizaceae</taxon>
        <taxon>Drepanopeziza</taxon>
    </lineage>
</organism>
<dbReference type="PANTHER" id="PTHR13609">
    <property type="entry name" value="UBIQUITIN DOMAIN CONTAINING 1 PROTEIN-RELATED"/>
    <property type="match status" value="1"/>
</dbReference>
<keyword evidence="4" id="KW-1185">Reference proteome</keyword>
<dbReference type="HOGENOM" id="CLU_054816_0_0_1"/>
<protein>
    <submittedName>
        <fullName evidence="3">Ubiquitin domain-containing protein</fullName>
    </submittedName>
</protein>
<dbReference type="SUPFAM" id="SSF54236">
    <property type="entry name" value="Ubiquitin-like"/>
    <property type="match status" value="1"/>
</dbReference>
<dbReference type="KEGG" id="mbe:MBM_05938"/>
<dbReference type="InterPro" id="IPR029071">
    <property type="entry name" value="Ubiquitin-like_domsf"/>
</dbReference>
<dbReference type="OMA" id="KERQDWW"/>
<evidence type="ECO:0000259" key="2">
    <source>
        <dbReference type="PROSITE" id="PS50053"/>
    </source>
</evidence>
<dbReference type="eggNOG" id="KOG0013">
    <property type="taxonomic scope" value="Eukaryota"/>
</dbReference>
<proteinExistence type="predicted"/>
<dbReference type="Proteomes" id="UP000006753">
    <property type="component" value="Unassembled WGS sequence"/>
</dbReference>
<dbReference type="InParanoid" id="K1WTY7"/>